<dbReference type="PATRIC" id="fig|1588748.3.peg.1375"/>
<dbReference type="InterPro" id="IPR018076">
    <property type="entry name" value="T2SS_GspF_dom"/>
</dbReference>
<dbReference type="Pfam" id="PF00482">
    <property type="entry name" value="T2SSF"/>
    <property type="match status" value="2"/>
</dbReference>
<evidence type="ECO:0000256" key="8">
    <source>
        <dbReference type="SAM" id="Phobius"/>
    </source>
</evidence>
<accession>A0A2J8BBD7</accession>
<name>A0A134CD14_9FIRM</name>
<reference evidence="12" key="2">
    <citation type="submission" date="2016-01" db="EMBL/GenBank/DDBJ databases">
        <authorList>
            <person name="Mitreva M."/>
            <person name="Pepin K.H."/>
            <person name="Mihindukulasuriya K.A."/>
            <person name="Fulton R."/>
            <person name="Fronick C."/>
            <person name="O'Laughlin M."/>
            <person name="Miner T."/>
            <person name="Herter B."/>
            <person name="Rosa B.A."/>
            <person name="Cordes M."/>
            <person name="Tomlinson C."/>
            <person name="Wollam A."/>
            <person name="Palsikar V.B."/>
            <person name="Mardis E.R."/>
            <person name="Wilson R.K."/>
        </authorList>
    </citation>
    <scope>NUCLEOTIDE SEQUENCE [LARGE SCALE GENOMIC DNA]</scope>
    <source>
        <strain evidence="12">KA00182</strain>
    </source>
</reference>
<dbReference type="STRING" id="1588748.HMPREF3182_01420"/>
<reference evidence="11 13" key="3">
    <citation type="submission" date="2017-05" db="EMBL/GenBank/DDBJ databases">
        <authorList>
            <person name="Song R."/>
            <person name="Chenine A.L."/>
            <person name="Ruprecht R.M."/>
        </authorList>
    </citation>
    <scope>NUCLEOTIDE SEQUENCE [LARGE SCALE GENOMIC DNA]</scope>
    <source>
        <strain evidence="11 13">KA00229</strain>
    </source>
</reference>
<reference evidence="10" key="1">
    <citation type="submission" date="2016-01" db="EMBL/GenBank/DDBJ databases">
        <authorList>
            <person name="Oliw E.H."/>
        </authorList>
    </citation>
    <scope>NUCLEOTIDE SEQUENCE [LARGE SCALE GENOMIC DNA]</scope>
    <source>
        <strain evidence="10">KA00182</strain>
    </source>
</reference>
<gene>
    <name evidence="11" type="ORF">CAL30_02115</name>
    <name evidence="10" type="ORF">HMPREF3182_01420</name>
</gene>
<evidence type="ECO:0000256" key="4">
    <source>
        <dbReference type="ARBA" id="ARBA00022519"/>
    </source>
</evidence>
<dbReference type="InterPro" id="IPR003004">
    <property type="entry name" value="GspF/PilC"/>
</dbReference>
<sequence>MKKFDVYFVTSAGRASVCRVQAVDKEAVYELSEQYHWQVQQVQEVISFSLWRIAILSPGTLQIMFSQLSALMDSGISVVQAWETVSKDIGNKRQRQRLYQVGQRLRQGISLTQAIKACTIFPSLVEHMVKTGEMTGQLETIFRMLGDHYQTMLKQRQALVQALWYPGFLCICSIGAMFIAIFFLLPMVEDVCVQLEMPLPLMTQRILGIAHFLHAYILWILLGFVGIGVFASVYLRAAHRRQRLLLAVCRVQWIRHWLWIFCWQRCSQLTSLQLHSGITLVEALREAVAAVPIGYFRSHIYWLCHRLEKGESFSKAVEQSPLALDYVRMMLQMGEHTGEYEQALQGIATYYHWQLQLFITRIRRFLGPVALLGMGVFIGGLIVCFVIPILDMTTHVTM</sequence>
<evidence type="ECO:0000256" key="1">
    <source>
        <dbReference type="ARBA" id="ARBA00004429"/>
    </source>
</evidence>
<evidence type="ECO:0000256" key="5">
    <source>
        <dbReference type="ARBA" id="ARBA00022692"/>
    </source>
</evidence>
<dbReference type="Proteomes" id="UP000070160">
    <property type="component" value="Unassembled WGS sequence"/>
</dbReference>
<evidence type="ECO:0000313" key="11">
    <source>
        <dbReference type="EMBL" id="PNH22083.1"/>
    </source>
</evidence>
<dbReference type="EMBL" id="LSDT01000050">
    <property type="protein sequence ID" value="KXB90108.1"/>
    <property type="molecule type" value="Genomic_DNA"/>
</dbReference>
<proteinExistence type="inferred from homology"/>
<evidence type="ECO:0000313" key="10">
    <source>
        <dbReference type="EMBL" id="KXB90108.1"/>
    </source>
</evidence>
<evidence type="ECO:0000313" key="13">
    <source>
        <dbReference type="Proteomes" id="UP000242958"/>
    </source>
</evidence>
<comment type="subcellular location">
    <subcellularLocation>
        <location evidence="1">Cell inner membrane</location>
        <topology evidence="1">Multi-pass membrane protein</topology>
    </subcellularLocation>
</comment>
<comment type="similarity">
    <text evidence="2">Belongs to the GSP F family.</text>
</comment>
<dbReference type="EMBL" id="NFMF01000003">
    <property type="protein sequence ID" value="PNH22083.1"/>
    <property type="molecule type" value="Genomic_DNA"/>
</dbReference>
<evidence type="ECO:0000256" key="7">
    <source>
        <dbReference type="ARBA" id="ARBA00023136"/>
    </source>
</evidence>
<keyword evidence="12" id="KW-1185">Reference proteome</keyword>
<keyword evidence="4" id="KW-0997">Cell inner membrane</keyword>
<feature type="transmembrane region" description="Helical" evidence="8">
    <location>
        <begin position="365"/>
        <end position="390"/>
    </location>
</feature>
<dbReference type="PANTHER" id="PTHR30012:SF0">
    <property type="entry name" value="TYPE II SECRETION SYSTEM PROTEIN F-RELATED"/>
    <property type="match status" value="1"/>
</dbReference>
<feature type="domain" description="Type II secretion system protein GspF" evidence="9">
    <location>
        <begin position="66"/>
        <end position="186"/>
    </location>
</feature>
<dbReference type="PANTHER" id="PTHR30012">
    <property type="entry name" value="GENERAL SECRETION PATHWAY PROTEIN"/>
    <property type="match status" value="1"/>
</dbReference>
<dbReference type="GO" id="GO:0005886">
    <property type="term" value="C:plasma membrane"/>
    <property type="evidence" value="ECO:0007669"/>
    <property type="project" value="UniProtKB-SubCell"/>
</dbReference>
<dbReference type="Proteomes" id="UP000242958">
    <property type="component" value="Unassembled WGS sequence"/>
</dbReference>
<keyword evidence="7 8" id="KW-0472">Membrane</keyword>
<evidence type="ECO:0000259" key="9">
    <source>
        <dbReference type="Pfam" id="PF00482"/>
    </source>
</evidence>
<protein>
    <submittedName>
        <fullName evidence="10">Bacterial type II secretion system protein F domain protein</fullName>
    </submittedName>
</protein>
<feature type="domain" description="Type II secretion system protein GspF" evidence="9">
    <location>
        <begin position="271"/>
        <end position="388"/>
    </location>
</feature>
<organism evidence="10 12">
    <name type="scientific">Megasphaera hutchinsoni</name>
    <dbReference type="NCBI Taxonomy" id="1588748"/>
    <lineage>
        <taxon>Bacteria</taxon>
        <taxon>Bacillati</taxon>
        <taxon>Bacillota</taxon>
        <taxon>Negativicutes</taxon>
        <taxon>Veillonellales</taxon>
        <taxon>Veillonellaceae</taxon>
        <taxon>Megasphaera</taxon>
    </lineage>
</organism>
<evidence type="ECO:0000256" key="6">
    <source>
        <dbReference type="ARBA" id="ARBA00022989"/>
    </source>
</evidence>
<feature type="transmembrane region" description="Helical" evidence="8">
    <location>
        <begin position="162"/>
        <end position="188"/>
    </location>
</feature>
<feature type="transmembrane region" description="Helical" evidence="8">
    <location>
        <begin position="208"/>
        <end position="235"/>
    </location>
</feature>
<dbReference type="InterPro" id="IPR042094">
    <property type="entry name" value="T2SS_GspF_sf"/>
</dbReference>
<keyword evidence="3" id="KW-1003">Cell membrane</keyword>
<dbReference type="FunFam" id="1.20.81.30:FF:000001">
    <property type="entry name" value="Type II secretion system protein F"/>
    <property type="match status" value="1"/>
</dbReference>
<evidence type="ECO:0000256" key="3">
    <source>
        <dbReference type="ARBA" id="ARBA00022475"/>
    </source>
</evidence>
<dbReference type="PRINTS" id="PR00812">
    <property type="entry name" value="BCTERIALGSPF"/>
</dbReference>
<dbReference type="Gene3D" id="1.20.81.30">
    <property type="entry name" value="Type II secretion system (T2SS), domain F"/>
    <property type="match status" value="2"/>
</dbReference>
<accession>A0A134CD14</accession>
<comment type="caution">
    <text evidence="10">The sequence shown here is derived from an EMBL/GenBank/DDBJ whole genome shotgun (WGS) entry which is preliminary data.</text>
</comment>
<evidence type="ECO:0000256" key="2">
    <source>
        <dbReference type="ARBA" id="ARBA00005745"/>
    </source>
</evidence>
<evidence type="ECO:0000313" key="12">
    <source>
        <dbReference type="Proteomes" id="UP000070160"/>
    </source>
</evidence>
<dbReference type="AlphaFoldDB" id="A0A134CD14"/>
<dbReference type="RefSeq" id="WP_007392504.1">
    <property type="nucleotide sequence ID" value="NZ_KQ960955.1"/>
</dbReference>
<keyword evidence="5 8" id="KW-0812">Transmembrane</keyword>
<keyword evidence="6 8" id="KW-1133">Transmembrane helix</keyword>